<dbReference type="PRINTS" id="PR00032">
    <property type="entry name" value="HTHARAC"/>
</dbReference>
<dbReference type="Proteomes" id="UP000198972">
    <property type="component" value="Unassembled WGS sequence"/>
</dbReference>
<dbReference type="CDD" id="cd17536">
    <property type="entry name" value="REC_YesN-like"/>
    <property type="match status" value="1"/>
</dbReference>
<gene>
    <name evidence="7" type="ORF">SAMN04488542_12466</name>
</gene>
<dbReference type="Pfam" id="PF12833">
    <property type="entry name" value="HTH_18"/>
    <property type="match status" value="1"/>
</dbReference>
<dbReference type="PROSITE" id="PS00041">
    <property type="entry name" value="HTH_ARAC_FAMILY_1"/>
    <property type="match status" value="1"/>
</dbReference>
<keyword evidence="1" id="KW-0805">Transcription regulation</keyword>
<evidence type="ECO:0000256" key="4">
    <source>
        <dbReference type="PROSITE-ProRule" id="PRU00169"/>
    </source>
</evidence>
<dbReference type="SUPFAM" id="SSF52172">
    <property type="entry name" value="CheY-like"/>
    <property type="match status" value="1"/>
</dbReference>
<dbReference type="PANTHER" id="PTHR43280:SF28">
    <property type="entry name" value="HTH-TYPE TRANSCRIPTIONAL ACTIVATOR RHAS"/>
    <property type="match status" value="1"/>
</dbReference>
<evidence type="ECO:0000313" key="8">
    <source>
        <dbReference type="Proteomes" id="UP000198972"/>
    </source>
</evidence>
<accession>A0A1G7R4C0</accession>
<dbReference type="PANTHER" id="PTHR43280">
    <property type="entry name" value="ARAC-FAMILY TRANSCRIPTIONAL REGULATOR"/>
    <property type="match status" value="1"/>
</dbReference>
<dbReference type="AlphaFoldDB" id="A0A1G7R4C0"/>
<reference evidence="7 8" key="1">
    <citation type="submission" date="2016-10" db="EMBL/GenBank/DDBJ databases">
        <authorList>
            <person name="de Groot N.N."/>
        </authorList>
    </citation>
    <scope>NUCLEOTIDE SEQUENCE [LARGE SCALE GENOMIC DNA]</scope>
    <source>
        <strain evidence="7 8">DSM 28129</strain>
    </source>
</reference>
<dbReference type="GO" id="GO:0000160">
    <property type="term" value="P:phosphorelay signal transduction system"/>
    <property type="evidence" value="ECO:0007669"/>
    <property type="project" value="InterPro"/>
</dbReference>
<feature type="domain" description="Response regulatory" evidence="6">
    <location>
        <begin position="2"/>
        <end position="119"/>
    </location>
</feature>
<evidence type="ECO:0000259" key="5">
    <source>
        <dbReference type="PROSITE" id="PS01124"/>
    </source>
</evidence>
<keyword evidence="8" id="KW-1185">Reference proteome</keyword>
<dbReference type="OrthoDB" id="159632at2"/>
<dbReference type="EMBL" id="FNBG01000024">
    <property type="protein sequence ID" value="SDG04979.1"/>
    <property type="molecule type" value="Genomic_DNA"/>
</dbReference>
<dbReference type="STRING" id="670482.SAMN04488542_12466"/>
<proteinExistence type="predicted"/>
<evidence type="ECO:0000313" key="7">
    <source>
        <dbReference type="EMBL" id="SDG04979.1"/>
    </source>
</evidence>
<feature type="domain" description="HTH araC/xylS-type" evidence="5">
    <location>
        <begin position="447"/>
        <end position="545"/>
    </location>
</feature>
<dbReference type="GO" id="GO:0043565">
    <property type="term" value="F:sequence-specific DNA binding"/>
    <property type="evidence" value="ECO:0007669"/>
    <property type="project" value="InterPro"/>
</dbReference>
<evidence type="ECO:0000256" key="1">
    <source>
        <dbReference type="ARBA" id="ARBA00023015"/>
    </source>
</evidence>
<evidence type="ECO:0000256" key="3">
    <source>
        <dbReference type="ARBA" id="ARBA00023163"/>
    </source>
</evidence>
<dbReference type="Gene3D" id="3.40.50.2300">
    <property type="match status" value="1"/>
</dbReference>
<keyword evidence="4" id="KW-0597">Phosphoprotein</keyword>
<organism evidence="7 8">
    <name type="scientific">Fontibacillus panacisegetis</name>
    <dbReference type="NCBI Taxonomy" id="670482"/>
    <lineage>
        <taxon>Bacteria</taxon>
        <taxon>Bacillati</taxon>
        <taxon>Bacillota</taxon>
        <taxon>Bacilli</taxon>
        <taxon>Bacillales</taxon>
        <taxon>Paenibacillaceae</taxon>
        <taxon>Fontibacillus</taxon>
    </lineage>
</organism>
<dbReference type="SMART" id="SM00342">
    <property type="entry name" value="HTH_ARAC"/>
    <property type="match status" value="1"/>
</dbReference>
<dbReference type="RefSeq" id="WP_091233861.1">
    <property type="nucleotide sequence ID" value="NZ_FNBG01000024.1"/>
</dbReference>
<sequence>MRALIVDDESRVRRAITLLVDWKSHGIDELQEASSGSEAIEMIRQSKPEIIIMDMMMESGNGLELMSWVNEYAGSIKFIVVSGHDDFDFVRNTVRNGGIDYILKPIDAEAINAAVSKAVAEWKREDKERNDIQRQTIRLNEFKPLYGEKMLSSFIDDPIPAESTLRKLTLEGIIPEQAKNVRLLLLQVDTGDTPLLKRFANESELLHFAIINICNDFLRSQGRGIAFKYWGATSEIVILLWHQYEAVTDLILQMNEGLFHTLQRRMHFGVSSVGDLPRSIPAQYKEALTAVTRRNLLNPGEYAHTSKPSSVGTGPASLNTGNGYIFFSSVQEDWKMAIMSGSSERIDVVSQKWVDDLSRSGIVTPELLEIWKKDIASFRTRLLREMLGDEADAAFSQLEELDKESKPPFTTGYSFSLFAWRDWSNHYMKQLSRIIMERQARENRTMMDIIKYIDYHYQTEISLQDIASHFFVSREYVSRKFKQEFGINFSDYLGQYRINKAKTLMLNPNLKIVQIAEMVGFHDVKYFSKVFKKQEGVSPKMYRSNLEK</sequence>
<dbReference type="InterPro" id="IPR018060">
    <property type="entry name" value="HTH_AraC"/>
</dbReference>
<dbReference type="SUPFAM" id="SSF46689">
    <property type="entry name" value="Homeodomain-like"/>
    <property type="match status" value="2"/>
</dbReference>
<dbReference type="SMART" id="SM00448">
    <property type="entry name" value="REC"/>
    <property type="match status" value="1"/>
</dbReference>
<evidence type="ECO:0000259" key="6">
    <source>
        <dbReference type="PROSITE" id="PS50110"/>
    </source>
</evidence>
<dbReference type="Gene3D" id="1.10.10.60">
    <property type="entry name" value="Homeodomain-like"/>
    <property type="match status" value="2"/>
</dbReference>
<dbReference type="GO" id="GO:0003700">
    <property type="term" value="F:DNA-binding transcription factor activity"/>
    <property type="evidence" value="ECO:0007669"/>
    <property type="project" value="InterPro"/>
</dbReference>
<dbReference type="InterPro" id="IPR001789">
    <property type="entry name" value="Sig_transdc_resp-reg_receiver"/>
</dbReference>
<dbReference type="InterPro" id="IPR018062">
    <property type="entry name" value="HTH_AraC-typ_CS"/>
</dbReference>
<feature type="modified residue" description="4-aspartylphosphate" evidence="4">
    <location>
        <position position="54"/>
    </location>
</feature>
<protein>
    <submittedName>
        <fullName evidence="7">Two-component system, response regulator YesN</fullName>
    </submittedName>
</protein>
<dbReference type="PROSITE" id="PS50110">
    <property type="entry name" value="RESPONSE_REGULATORY"/>
    <property type="match status" value="1"/>
</dbReference>
<name>A0A1G7R4C0_9BACL</name>
<evidence type="ECO:0000256" key="2">
    <source>
        <dbReference type="ARBA" id="ARBA00023125"/>
    </source>
</evidence>
<keyword evidence="2" id="KW-0238">DNA-binding</keyword>
<dbReference type="InterPro" id="IPR009057">
    <property type="entry name" value="Homeodomain-like_sf"/>
</dbReference>
<dbReference type="Pfam" id="PF00072">
    <property type="entry name" value="Response_reg"/>
    <property type="match status" value="1"/>
</dbReference>
<dbReference type="PROSITE" id="PS01124">
    <property type="entry name" value="HTH_ARAC_FAMILY_2"/>
    <property type="match status" value="1"/>
</dbReference>
<dbReference type="InterPro" id="IPR011006">
    <property type="entry name" value="CheY-like_superfamily"/>
</dbReference>
<dbReference type="InterPro" id="IPR020449">
    <property type="entry name" value="Tscrpt_reg_AraC-type_HTH"/>
</dbReference>
<keyword evidence="3" id="KW-0804">Transcription</keyword>